<dbReference type="InterPro" id="IPR036397">
    <property type="entry name" value="RNaseH_sf"/>
</dbReference>
<dbReference type="CDD" id="cd09859">
    <property type="entry name" value="PIN_53EXO"/>
    <property type="match status" value="1"/>
</dbReference>
<dbReference type="InterPro" id="IPR002421">
    <property type="entry name" value="5-3_exonuclease"/>
</dbReference>
<keyword evidence="6 17" id="KW-0235">DNA replication</keyword>
<keyword evidence="22" id="KW-1185">Reference proteome</keyword>
<keyword evidence="7" id="KW-0540">Nuclease</keyword>
<feature type="domain" description="DNA-directed DNA polymerase family A palm" evidence="20">
    <location>
        <begin position="649"/>
        <end position="856"/>
    </location>
</feature>
<dbReference type="InterPro" id="IPR020045">
    <property type="entry name" value="DNA_polI_H3TH"/>
</dbReference>
<evidence type="ECO:0000313" key="22">
    <source>
        <dbReference type="Proteomes" id="UP000245283"/>
    </source>
</evidence>
<dbReference type="InterPro" id="IPR002298">
    <property type="entry name" value="DNA_polymerase_A"/>
</dbReference>
<dbReference type="InterPro" id="IPR001098">
    <property type="entry name" value="DNA-dir_DNA_pol_A_palm_dom"/>
</dbReference>
<evidence type="ECO:0000256" key="3">
    <source>
        <dbReference type="ARBA" id="ARBA00020311"/>
    </source>
</evidence>
<dbReference type="InterPro" id="IPR002562">
    <property type="entry name" value="3'-5'_exonuclease_dom"/>
</dbReference>
<dbReference type="Gene3D" id="3.30.420.10">
    <property type="entry name" value="Ribonuclease H-like superfamily/Ribonuclease H"/>
    <property type="match status" value="1"/>
</dbReference>
<dbReference type="InterPro" id="IPR029060">
    <property type="entry name" value="PIN-like_dom_sf"/>
</dbReference>
<evidence type="ECO:0000256" key="13">
    <source>
        <dbReference type="ARBA" id="ARBA00023204"/>
    </source>
</evidence>
<evidence type="ECO:0000256" key="7">
    <source>
        <dbReference type="ARBA" id="ARBA00022722"/>
    </source>
</evidence>
<evidence type="ECO:0000256" key="11">
    <source>
        <dbReference type="ARBA" id="ARBA00022932"/>
    </source>
</evidence>
<dbReference type="PRINTS" id="PR00868">
    <property type="entry name" value="DNAPOLI"/>
</dbReference>
<dbReference type="PANTHER" id="PTHR10133:SF27">
    <property type="entry name" value="DNA POLYMERASE NU"/>
    <property type="match status" value="1"/>
</dbReference>
<dbReference type="GO" id="GO:0003887">
    <property type="term" value="F:DNA-directed DNA polymerase activity"/>
    <property type="evidence" value="ECO:0007669"/>
    <property type="project" value="UniProtKB-UniRule"/>
</dbReference>
<evidence type="ECO:0000256" key="6">
    <source>
        <dbReference type="ARBA" id="ARBA00022705"/>
    </source>
</evidence>
<dbReference type="Gene3D" id="3.30.70.370">
    <property type="match status" value="1"/>
</dbReference>
<reference evidence="22" key="1">
    <citation type="submission" date="2018-05" db="EMBL/GenBank/DDBJ databases">
        <authorList>
            <person name="Li Y."/>
        </authorList>
    </citation>
    <scope>NUCLEOTIDE SEQUENCE [LARGE SCALE GENOMIC DNA]</scope>
    <source>
        <strain evidence="22">sk1b4</strain>
    </source>
</reference>
<evidence type="ECO:0000256" key="15">
    <source>
        <dbReference type="ARBA" id="ARBA00053603"/>
    </source>
</evidence>
<keyword evidence="5 17" id="KW-0548">Nucleotidyltransferase</keyword>
<dbReference type="FunFam" id="1.10.150.20:FF:000003">
    <property type="entry name" value="DNA polymerase I"/>
    <property type="match status" value="1"/>
</dbReference>
<dbReference type="Proteomes" id="UP000245283">
    <property type="component" value="Unassembled WGS sequence"/>
</dbReference>
<dbReference type="PANTHER" id="PTHR10133">
    <property type="entry name" value="DNA POLYMERASE I"/>
    <property type="match status" value="1"/>
</dbReference>
<dbReference type="AlphaFoldDB" id="A0A2V1KCV9"/>
<evidence type="ECO:0000256" key="16">
    <source>
        <dbReference type="NCBIfam" id="TIGR00593"/>
    </source>
</evidence>
<comment type="caution">
    <text evidence="21">The sequence shown here is derived from an EMBL/GenBank/DDBJ whole genome shotgun (WGS) entry which is preliminary data.</text>
</comment>
<dbReference type="InterPro" id="IPR036279">
    <property type="entry name" value="5-3_exonuclease_C_sf"/>
</dbReference>
<dbReference type="SUPFAM" id="SSF53098">
    <property type="entry name" value="Ribonuclease H-like"/>
    <property type="match status" value="1"/>
</dbReference>
<dbReference type="Pfam" id="PF22619">
    <property type="entry name" value="DNA_polI_exo1"/>
    <property type="match status" value="1"/>
</dbReference>
<evidence type="ECO:0000256" key="17">
    <source>
        <dbReference type="RuleBase" id="RU004460"/>
    </source>
</evidence>
<dbReference type="NCBIfam" id="TIGR00593">
    <property type="entry name" value="pola"/>
    <property type="match status" value="1"/>
</dbReference>
<protein>
    <recommendedName>
        <fullName evidence="3 16">DNA polymerase I</fullName>
        <ecNumber evidence="2 16">2.7.7.7</ecNumber>
    </recommendedName>
</protein>
<dbReference type="Pfam" id="PF01367">
    <property type="entry name" value="5_3_exonuc"/>
    <property type="match status" value="1"/>
</dbReference>
<name>A0A2V1KCV9_9ACTO</name>
<dbReference type="InterPro" id="IPR018320">
    <property type="entry name" value="DNA_polymerase_1"/>
</dbReference>
<gene>
    <name evidence="17" type="primary">polA</name>
    <name evidence="21" type="ORF">DD236_05405</name>
</gene>
<keyword evidence="4 17" id="KW-0808">Transferase</keyword>
<dbReference type="OrthoDB" id="9806424at2"/>
<organism evidence="21 22">
    <name type="scientific">Ancrocorticia populi</name>
    <dbReference type="NCBI Taxonomy" id="2175228"/>
    <lineage>
        <taxon>Bacteria</taxon>
        <taxon>Bacillati</taxon>
        <taxon>Actinomycetota</taxon>
        <taxon>Actinomycetes</taxon>
        <taxon>Actinomycetales</taxon>
        <taxon>Actinomycetaceae</taxon>
        <taxon>Ancrocorticia</taxon>
    </lineage>
</organism>
<dbReference type="InterPro" id="IPR043502">
    <property type="entry name" value="DNA/RNA_pol_sf"/>
</dbReference>
<accession>A0A2V1KCV9</accession>
<dbReference type="SMART" id="SM00482">
    <property type="entry name" value="POLAc"/>
    <property type="match status" value="1"/>
</dbReference>
<dbReference type="GO" id="GO:0006261">
    <property type="term" value="P:DNA-templated DNA replication"/>
    <property type="evidence" value="ECO:0007669"/>
    <property type="project" value="UniProtKB-UniRule"/>
</dbReference>
<evidence type="ECO:0000259" key="18">
    <source>
        <dbReference type="SMART" id="SM00474"/>
    </source>
</evidence>
<dbReference type="CDD" id="cd09898">
    <property type="entry name" value="H3TH_53EXO"/>
    <property type="match status" value="1"/>
</dbReference>
<dbReference type="GO" id="GO:0008408">
    <property type="term" value="F:3'-5' exonuclease activity"/>
    <property type="evidence" value="ECO:0007669"/>
    <property type="project" value="InterPro"/>
</dbReference>
<evidence type="ECO:0000256" key="14">
    <source>
        <dbReference type="ARBA" id="ARBA00049244"/>
    </source>
</evidence>
<evidence type="ECO:0000256" key="9">
    <source>
        <dbReference type="ARBA" id="ARBA00022801"/>
    </source>
</evidence>
<evidence type="ECO:0000256" key="4">
    <source>
        <dbReference type="ARBA" id="ARBA00022679"/>
    </source>
</evidence>
<dbReference type="SMART" id="SM00475">
    <property type="entry name" value="53EXOc"/>
    <property type="match status" value="1"/>
</dbReference>
<evidence type="ECO:0000259" key="19">
    <source>
        <dbReference type="SMART" id="SM00475"/>
    </source>
</evidence>
<dbReference type="InterPro" id="IPR008918">
    <property type="entry name" value="HhH2"/>
</dbReference>
<evidence type="ECO:0000313" key="21">
    <source>
        <dbReference type="EMBL" id="PWF26723.1"/>
    </source>
</evidence>
<feature type="domain" description="3'-5' exonuclease" evidence="18">
    <location>
        <begin position="307"/>
        <end position="472"/>
    </location>
</feature>
<dbReference type="Pfam" id="PF02739">
    <property type="entry name" value="5_3_exonuc_N"/>
    <property type="match status" value="1"/>
</dbReference>
<keyword evidence="10" id="KW-0269">Exonuclease</keyword>
<keyword evidence="11 17" id="KW-0239">DNA-directed DNA polymerase</keyword>
<comment type="function">
    <text evidence="15">In addition to polymerase activity, this DNA polymerase exhibits 3'-5' and 5'-3' exonuclease activity.</text>
</comment>
<dbReference type="Gene3D" id="1.20.1060.10">
    <property type="entry name" value="Taq DNA Polymerase, Chain T, domain 4"/>
    <property type="match status" value="1"/>
</dbReference>
<evidence type="ECO:0000256" key="2">
    <source>
        <dbReference type="ARBA" id="ARBA00012417"/>
    </source>
</evidence>
<evidence type="ECO:0000259" key="20">
    <source>
        <dbReference type="SMART" id="SM00482"/>
    </source>
</evidence>
<evidence type="ECO:0000256" key="5">
    <source>
        <dbReference type="ARBA" id="ARBA00022695"/>
    </source>
</evidence>
<dbReference type="Gene3D" id="1.10.150.20">
    <property type="entry name" value="5' to 3' exonuclease, C-terminal subdomain"/>
    <property type="match status" value="2"/>
</dbReference>
<keyword evidence="13 17" id="KW-0234">DNA repair</keyword>
<proteinExistence type="inferred from homology"/>
<dbReference type="SUPFAM" id="SSF56672">
    <property type="entry name" value="DNA/RNA polymerases"/>
    <property type="match status" value="1"/>
</dbReference>
<dbReference type="FunFam" id="1.10.150.20:FF:000002">
    <property type="entry name" value="DNA polymerase I"/>
    <property type="match status" value="1"/>
</dbReference>
<dbReference type="SUPFAM" id="SSF88723">
    <property type="entry name" value="PIN domain-like"/>
    <property type="match status" value="1"/>
</dbReference>
<evidence type="ECO:0000256" key="8">
    <source>
        <dbReference type="ARBA" id="ARBA00022763"/>
    </source>
</evidence>
<dbReference type="SMART" id="SM00279">
    <property type="entry name" value="HhH2"/>
    <property type="match status" value="1"/>
</dbReference>
<comment type="similarity">
    <text evidence="1 17">Belongs to the DNA polymerase type-A family.</text>
</comment>
<sequence length="893" mass="97727">MTDERILLIDGNSMAFRAFYALRADSFLTSQGQYTNAVYGFTNTLLKMMADYSPTHVAVAFDLPGGTFRTRQFPDYKGGRAKTPEEFKGQISVIQETLDVLGITWLSVEDFEADDIVATLSARAGELQMHSYIASGDKDAYQLVSDDCTLLYPMPRSQMQVLDPAGVEEKTSVTPTEYPDLAALVGEGADNLPGVPGVGPKTAAKWIHEYGDLESILAHAEDIKGRAGSSLREHTEQVRLNRELNRLVRDLPIGADFDAFKLRGVDRESLHELFDALDFKSLRTRVLQELPARDGSQVEETDGLNLDDLEVTGEDLSGWFASHASPVWGLALTGSFAPGRGEIESIAIADQSGHVFSTVRSALSPQDEDAFASWLADPAQSKVCHGAKEYWHGLHGAGDFRLVGVTSDTVLAAYLLHPDQRDYDLHDLALRYLGVDIAEETQMLPGLGGSDGLASAAAVVVPLAEALRSALKDQGEDGALLDLELEVSSTLQRMEETGIKVSDTRLEELRTDFHSRVEAAAEAAYEAIGHEVNLSSPKQLQTVLFDELGLPKTKKTKSGYTTNAEALADLAVRIAEREDDQALAGQTFLGALLEHRDAIKLRQSVEGLQRSVLTDGRIHTTYQQAVAATGRLSSTDPNLQNIHARTEEGLQIREAFVPGNGFVGLMTADYSQIEMRLMASLSGDQELIDAFNHGADLHTYVASRVFGISEDEVSGAQRSRIKAMSYGLVYGLSAFGLSRQLRIEVSEAQRLMDDYFSRFGKVRDYLNHLVDRAREQGYTETMLGRRRYLPELTSTNRQLREGAERMALNAPIQGSAADIIKLAMVDVARDLKEAGLASRVLLQVHDELVVEVAEGEREKVELLLRHDMGGAADLAVPLSVGIGYGENWRAAAH</sequence>
<dbReference type="CDD" id="cd08637">
    <property type="entry name" value="DNA_pol_A_pol_I_C"/>
    <property type="match status" value="1"/>
</dbReference>
<evidence type="ECO:0000256" key="12">
    <source>
        <dbReference type="ARBA" id="ARBA00023125"/>
    </source>
</evidence>
<dbReference type="Pfam" id="PF00476">
    <property type="entry name" value="DNA_pol_A"/>
    <property type="match status" value="1"/>
</dbReference>
<evidence type="ECO:0000256" key="1">
    <source>
        <dbReference type="ARBA" id="ARBA00007705"/>
    </source>
</evidence>
<dbReference type="RefSeq" id="WP_109093370.1">
    <property type="nucleotide sequence ID" value="NZ_QETB01000002.1"/>
</dbReference>
<dbReference type="EC" id="2.7.7.7" evidence="2 16"/>
<keyword evidence="8 17" id="KW-0227">DNA damage</keyword>
<dbReference type="GO" id="GO:0008409">
    <property type="term" value="F:5'-3' exonuclease activity"/>
    <property type="evidence" value="ECO:0007669"/>
    <property type="project" value="InterPro"/>
</dbReference>
<dbReference type="InterPro" id="IPR054690">
    <property type="entry name" value="DNA_polI_exonuclease"/>
</dbReference>
<keyword evidence="9" id="KW-0378">Hydrolase</keyword>
<feature type="domain" description="5'-3' exonuclease" evidence="19">
    <location>
        <begin position="4"/>
        <end position="263"/>
    </location>
</feature>
<dbReference type="EMBL" id="QETB01000002">
    <property type="protein sequence ID" value="PWF26723.1"/>
    <property type="molecule type" value="Genomic_DNA"/>
</dbReference>
<dbReference type="NCBIfam" id="NF004397">
    <property type="entry name" value="PRK05755.1"/>
    <property type="match status" value="1"/>
</dbReference>
<dbReference type="GO" id="GO:0003677">
    <property type="term" value="F:DNA binding"/>
    <property type="evidence" value="ECO:0007669"/>
    <property type="project" value="UniProtKB-UniRule"/>
</dbReference>
<dbReference type="InterPro" id="IPR012337">
    <property type="entry name" value="RNaseH-like_sf"/>
</dbReference>
<dbReference type="SUPFAM" id="SSF47807">
    <property type="entry name" value="5' to 3' exonuclease, C-terminal subdomain"/>
    <property type="match status" value="1"/>
</dbReference>
<dbReference type="GO" id="GO:0006302">
    <property type="term" value="P:double-strand break repair"/>
    <property type="evidence" value="ECO:0007669"/>
    <property type="project" value="TreeGrafter"/>
</dbReference>
<comment type="catalytic activity">
    <reaction evidence="14 17">
        <text>DNA(n) + a 2'-deoxyribonucleoside 5'-triphosphate = DNA(n+1) + diphosphate</text>
        <dbReference type="Rhea" id="RHEA:22508"/>
        <dbReference type="Rhea" id="RHEA-COMP:17339"/>
        <dbReference type="Rhea" id="RHEA-COMP:17340"/>
        <dbReference type="ChEBI" id="CHEBI:33019"/>
        <dbReference type="ChEBI" id="CHEBI:61560"/>
        <dbReference type="ChEBI" id="CHEBI:173112"/>
        <dbReference type="EC" id="2.7.7.7"/>
    </reaction>
</comment>
<evidence type="ECO:0000256" key="10">
    <source>
        <dbReference type="ARBA" id="ARBA00022839"/>
    </source>
</evidence>
<keyword evidence="12 17" id="KW-0238">DNA-binding</keyword>
<dbReference type="Gene3D" id="3.40.50.1010">
    <property type="entry name" value="5'-nuclease"/>
    <property type="match status" value="1"/>
</dbReference>
<dbReference type="CDD" id="cd06140">
    <property type="entry name" value="DNA_polA_I_Bacillus_like_exo"/>
    <property type="match status" value="1"/>
</dbReference>
<dbReference type="SMART" id="SM00474">
    <property type="entry name" value="35EXOc"/>
    <property type="match status" value="1"/>
</dbReference>
<dbReference type="InterPro" id="IPR020046">
    <property type="entry name" value="5-3_exonucl_a-hlix_arch_N"/>
</dbReference>